<dbReference type="InterPro" id="IPR038186">
    <property type="entry name" value="CHAD_dom_sf"/>
</dbReference>
<dbReference type="CDD" id="cd07756">
    <property type="entry name" value="CYTH-like_Pase_CHAD"/>
    <property type="match status" value="1"/>
</dbReference>
<evidence type="ECO:0000313" key="3">
    <source>
        <dbReference type="EMBL" id="GGC89739.1"/>
    </source>
</evidence>
<dbReference type="PANTHER" id="PTHR39569">
    <property type="entry name" value="INORGANIC TRIPHOSPHATASE"/>
    <property type="match status" value="1"/>
</dbReference>
<dbReference type="Pfam" id="PF05235">
    <property type="entry name" value="CHAD"/>
    <property type="match status" value="1"/>
</dbReference>
<feature type="domain" description="CHAD" evidence="2">
    <location>
        <begin position="226"/>
        <end position="512"/>
    </location>
</feature>
<feature type="domain" description="CYTH" evidence="1">
    <location>
        <begin position="1"/>
        <end position="208"/>
    </location>
</feature>
<dbReference type="GO" id="GO:0046872">
    <property type="term" value="F:metal ion binding"/>
    <property type="evidence" value="ECO:0007669"/>
    <property type="project" value="TreeGrafter"/>
</dbReference>
<gene>
    <name evidence="3" type="ORF">GCM10011396_41220</name>
</gene>
<comment type="caution">
    <text evidence="3">The sequence shown here is derived from an EMBL/GenBank/DDBJ whole genome shotgun (WGS) entry which is preliminary data.</text>
</comment>
<protein>
    <submittedName>
        <fullName evidence="3">Inorganic triphosphatase</fullName>
    </submittedName>
</protein>
<dbReference type="InterPro" id="IPR033469">
    <property type="entry name" value="CYTH-like_dom_sf"/>
</dbReference>
<reference evidence="3" key="1">
    <citation type="journal article" date="2014" name="Int. J. Syst. Evol. Microbiol.">
        <title>Complete genome sequence of Corynebacterium casei LMG S-19264T (=DSM 44701T), isolated from a smear-ripened cheese.</title>
        <authorList>
            <consortium name="US DOE Joint Genome Institute (JGI-PGF)"/>
            <person name="Walter F."/>
            <person name="Albersmeier A."/>
            <person name="Kalinowski J."/>
            <person name="Ruckert C."/>
        </authorList>
    </citation>
    <scope>NUCLEOTIDE SEQUENCE</scope>
    <source>
        <strain evidence="3">CGMCC 1.10998</strain>
    </source>
</reference>
<dbReference type="AlphaFoldDB" id="A0A916UVJ3"/>
<dbReference type="Gene3D" id="1.40.20.10">
    <property type="entry name" value="CHAD domain"/>
    <property type="match status" value="1"/>
</dbReference>
<dbReference type="SUPFAM" id="SSF55154">
    <property type="entry name" value="CYTH-like phosphatases"/>
    <property type="match status" value="1"/>
</dbReference>
<reference evidence="3" key="2">
    <citation type="submission" date="2020-09" db="EMBL/GenBank/DDBJ databases">
        <authorList>
            <person name="Sun Q."/>
            <person name="Zhou Y."/>
        </authorList>
    </citation>
    <scope>NUCLEOTIDE SEQUENCE</scope>
    <source>
        <strain evidence="3">CGMCC 1.10998</strain>
    </source>
</reference>
<dbReference type="RefSeq" id="WP_188567984.1">
    <property type="nucleotide sequence ID" value="NZ_BMED01000004.1"/>
</dbReference>
<dbReference type="SMART" id="SM01118">
    <property type="entry name" value="CYTH"/>
    <property type="match status" value="1"/>
</dbReference>
<name>A0A916UVJ3_9BURK</name>
<keyword evidence="4" id="KW-1185">Reference proteome</keyword>
<evidence type="ECO:0000313" key="4">
    <source>
        <dbReference type="Proteomes" id="UP000637423"/>
    </source>
</evidence>
<dbReference type="InterPro" id="IPR007899">
    <property type="entry name" value="CHAD_dom"/>
</dbReference>
<dbReference type="EMBL" id="BMED01000004">
    <property type="protein sequence ID" value="GGC89739.1"/>
    <property type="molecule type" value="Genomic_DNA"/>
</dbReference>
<dbReference type="Gene3D" id="2.40.320.10">
    <property type="entry name" value="Hypothetical Protein Pfu-838710-001"/>
    <property type="match status" value="1"/>
</dbReference>
<dbReference type="SMART" id="SM00880">
    <property type="entry name" value="CHAD"/>
    <property type="match status" value="1"/>
</dbReference>
<dbReference type="PROSITE" id="PS51708">
    <property type="entry name" value="CHAD"/>
    <property type="match status" value="1"/>
</dbReference>
<dbReference type="GO" id="GO:0050355">
    <property type="term" value="F:inorganic triphosphate phosphatase activity"/>
    <property type="evidence" value="ECO:0007669"/>
    <property type="project" value="InterPro"/>
</dbReference>
<dbReference type="InterPro" id="IPR023577">
    <property type="entry name" value="CYTH_domain"/>
</dbReference>
<dbReference type="Proteomes" id="UP000637423">
    <property type="component" value="Unassembled WGS sequence"/>
</dbReference>
<dbReference type="PROSITE" id="PS51707">
    <property type="entry name" value="CYTH"/>
    <property type="match status" value="1"/>
</dbReference>
<accession>A0A916UVJ3</accession>
<dbReference type="PANTHER" id="PTHR39569:SF1">
    <property type="entry name" value="INORGANIC TRIPHOSPHATASE"/>
    <property type="match status" value="1"/>
</dbReference>
<sequence length="516" mass="56441">METELKLQIHPRHADAVRKHPLLKKYAVGKPQEVQIDDTYFDTPDLRFWRDKAGLRVRRARGAWVQTLKGGGTVEGGLHQRHEWESRLDTPSPDLGVLHELVDGHPRWRKLLHSKTVRQGLAPVFTARFTRSTWALQLPGGDQVEFALDQGQVLSQGRPESISEIELELKSGRPESLFEFALELQHKIPLRISNGSKAQQGYALYRQPELPPPAAVKAAAVELPADLSVQDAFALILSHCTAQIAANEAGVTAGGDIECLHQMRVGLRRLRSALGLCKEIVAVPLQVQKDIAWLAVVLGAARDSDVLAHSILPVAARAAQAAYETQLGTLRSAALSHAEQQHAAAAAAIASPRYARLMLALSARAHGVLWPVPGLLDGQAADQAVRKFAHQAMALAHRKLRKRGRYIDNEDAGTRHRVRIAAKKLRYATEFFASLYPQKRTRPYIEALARLQDGLGELNDAASAPLLLTNLQNANPELAGAAAYVSGYLASRAEYAGACLSSAWDAFAELKPLAKL</sequence>
<evidence type="ECO:0000259" key="1">
    <source>
        <dbReference type="PROSITE" id="PS51707"/>
    </source>
</evidence>
<organism evidence="3 4">
    <name type="scientific">Undibacterium terreum</name>
    <dbReference type="NCBI Taxonomy" id="1224302"/>
    <lineage>
        <taxon>Bacteria</taxon>
        <taxon>Pseudomonadati</taxon>
        <taxon>Pseudomonadota</taxon>
        <taxon>Betaproteobacteria</taxon>
        <taxon>Burkholderiales</taxon>
        <taxon>Oxalobacteraceae</taxon>
        <taxon>Undibacterium</taxon>
    </lineage>
</organism>
<dbReference type="InterPro" id="IPR039013">
    <property type="entry name" value="YgiF"/>
</dbReference>
<dbReference type="Pfam" id="PF01928">
    <property type="entry name" value="CYTH"/>
    <property type="match status" value="1"/>
</dbReference>
<evidence type="ECO:0000259" key="2">
    <source>
        <dbReference type="PROSITE" id="PS51708"/>
    </source>
</evidence>
<proteinExistence type="predicted"/>